<evidence type="ECO:0000313" key="4">
    <source>
        <dbReference type="Proteomes" id="UP001500449"/>
    </source>
</evidence>
<dbReference type="CDD" id="cd03392">
    <property type="entry name" value="PAP2_like_2"/>
    <property type="match status" value="1"/>
</dbReference>
<feature type="domain" description="Phosphatidic acid phosphatase type 2/haloperoxidase" evidence="2">
    <location>
        <begin position="101"/>
        <end position="214"/>
    </location>
</feature>
<evidence type="ECO:0000256" key="1">
    <source>
        <dbReference type="SAM" id="Phobius"/>
    </source>
</evidence>
<dbReference type="PANTHER" id="PTHR14969:SF13">
    <property type="entry name" value="AT30094P"/>
    <property type="match status" value="1"/>
</dbReference>
<feature type="transmembrane region" description="Helical" evidence="1">
    <location>
        <begin position="20"/>
        <end position="42"/>
    </location>
</feature>
<dbReference type="Gene3D" id="1.20.144.10">
    <property type="entry name" value="Phosphatidic acid phosphatase type 2/haloperoxidase"/>
    <property type="match status" value="1"/>
</dbReference>
<protein>
    <recommendedName>
        <fullName evidence="2">Phosphatidic acid phosphatase type 2/haloperoxidase domain-containing protein</fullName>
    </recommendedName>
</protein>
<dbReference type="SMART" id="SM00014">
    <property type="entry name" value="acidPPc"/>
    <property type="match status" value="1"/>
</dbReference>
<comment type="caution">
    <text evidence="3">The sequence shown here is derived from an EMBL/GenBank/DDBJ whole genome shotgun (WGS) entry which is preliminary data.</text>
</comment>
<dbReference type="InterPro" id="IPR006311">
    <property type="entry name" value="TAT_signal"/>
</dbReference>
<dbReference type="InterPro" id="IPR036938">
    <property type="entry name" value="PAP2/HPO_sf"/>
</dbReference>
<reference evidence="3 4" key="1">
    <citation type="journal article" date="2019" name="Int. J. Syst. Evol. Microbiol.">
        <title>The Global Catalogue of Microorganisms (GCM) 10K type strain sequencing project: providing services to taxonomists for standard genome sequencing and annotation.</title>
        <authorList>
            <consortium name="The Broad Institute Genomics Platform"/>
            <consortium name="The Broad Institute Genome Sequencing Center for Infectious Disease"/>
            <person name="Wu L."/>
            <person name="Ma J."/>
        </authorList>
    </citation>
    <scope>NUCLEOTIDE SEQUENCE [LARGE SCALE GENOMIC DNA]</scope>
    <source>
        <strain evidence="3 4">JCM 16009</strain>
    </source>
</reference>
<feature type="transmembrane region" description="Helical" evidence="1">
    <location>
        <begin position="143"/>
        <end position="162"/>
    </location>
</feature>
<keyword evidence="1" id="KW-0472">Membrane</keyword>
<keyword evidence="1" id="KW-1133">Transmembrane helix</keyword>
<organism evidence="3 4">
    <name type="scientific">Pseudonocardia ailaonensis</name>
    <dbReference type="NCBI Taxonomy" id="367279"/>
    <lineage>
        <taxon>Bacteria</taxon>
        <taxon>Bacillati</taxon>
        <taxon>Actinomycetota</taxon>
        <taxon>Actinomycetes</taxon>
        <taxon>Pseudonocardiales</taxon>
        <taxon>Pseudonocardiaceae</taxon>
        <taxon>Pseudonocardia</taxon>
    </lineage>
</organism>
<accession>A0ABN2NPR2</accession>
<proteinExistence type="predicted"/>
<keyword evidence="1" id="KW-0812">Transmembrane</keyword>
<feature type="transmembrane region" description="Helical" evidence="1">
    <location>
        <begin position="171"/>
        <end position="193"/>
    </location>
</feature>
<name>A0ABN2NPR2_9PSEU</name>
<dbReference type="SUPFAM" id="SSF48317">
    <property type="entry name" value="Acid phosphatase/Vanadium-dependent haloperoxidase"/>
    <property type="match status" value="1"/>
</dbReference>
<feature type="transmembrane region" description="Helical" evidence="1">
    <location>
        <begin position="199"/>
        <end position="218"/>
    </location>
</feature>
<feature type="transmembrane region" description="Helical" evidence="1">
    <location>
        <begin position="102"/>
        <end position="123"/>
    </location>
</feature>
<sequence>MSERAVRSSVGQSGGVRRAVLVTSALAVVLVAAAAGLVWAAFAGVGPADEDAAALSAAIDVRSGGLTTAAVVVTNLGSTLSMGVVALVAGALLVWRGRRFEGIWLVGTALTASAVFTLVKRFLDRPRPPAAVRLLDVGNESLPSGHATMAVAVIGALVVLAWPHLAGGSRVLVAVAAVVWVVLVGLTRVYLGVHWWSDVLAGWATGAAWLAVCTGLLLRARSSRS</sequence>
<keyword evidence="4" id="KW-1185">Reference proteome</keyword>
<evidence type="ECO:0000313" key="3">
    <source>
        <dbReference type="EMBL" id="GAA1880315.1"/>
    </source>
</evidence>
<feature type="transmembrane region" description="Helical" evidence="1">
    <location>
        <begin position="76"/>
        <end position="95"/>
    </location>
</feature>
<dbReference type="EMBL" id="BAAAQK010000032">
    <property type="protein sequence ID" value="GAA1880315.1"/>
    <property type="molecule type" value="Genomic_DNA"/>
</dbReference>
<gene>
    <name evidence="3" type="ORF">GCM10009836_72010</name>
</gene>
<dbReference type="Proteomes" id="UP001500449">
    <property type="component" value="Unassembled WGS sequence"/>
</dbReference>
<dbReference type="PROSITE" id="PS51318">
    <property type="entry name" value="TAT"/>
    <property type="match status" value="1"/>
</dbReference>
<dbReference type="PANTHER" id="PTHR14969">
    <property type="entry name" value="SPHINGOSINE-1-PHOSPHATE PHOSPHOHYDROLASE"/>
    <property type="match status" value="1"/>
</dbReference>
<evidence type="ECO:0000259" key="2">
    <source>
        <dbReference type="SMART" id="SM00014"/>
    </source>
</evidence>
<dbReference type="Pfam" id="PF01569">
    <property type="entry name" value="PAP2"/>
    <property type="match status" value="1"/>
</dbReference>
<dbReference type="InterPro" id="IPR000326">
    <property type="entry name" value="PAP2/HPO"/>
</dbReference>